<evidence type="ECO:0000313" key="3">
    <source>
        <dbReference type="Proteomes" id="UP000253999"/>
    </source>
</evidence>
<dbReference type="Proteomes" id="UP000253999">
    <property type="component" value="Unassembled WGS sequence"/>
</dbReference>
<dbReference type="EMBL" id="QEQD01000005">
    <property type="protein sequence ID" value="RDF04053.1"/>
    <property type="molecule type" value="Genomic_DNA"/>
</dbReference>
<dbReference type="AlphaFoldDB" id="A0A369ZDX8"/>
<protein>
    <submittedName>
        <fullName evidence="2">Uncharacterized protein</fullName>
    </submittedName>
</protein>
<proteinExistence type="predicted"/>
<dbReference type="RefSeq" id="WP_111313031.1">
    <property type="nucleotide sequence ID" value="NZ_QEQD01000005.1"/>
</dbReference>
<evidence type="ECO:0000313" key="2">
    <source>
        <dbReference type="EMBL" id="RDF04053.1"/>
    </source>
</evidence>
<organism evidence="2 3">
    <name type="scientific">Haemophilus parahaemolyticus</name>
    <dbReference type="NCBI Taxonomy" id="735"/>
    <lineage>
        <taxon>Bacteria</taxon>
        <taxon>Pseudomonadati</taxon>
        <taxon>Pseudomonadota</taxon>
        <taxon>Gammaproteobacteria</taxon>
        <taxon>Pasteurellales</taxon>
        <taxon>Pasteurellaceae</taxon>
        <taxon>Haemophilus</taxon>
    </lineage>
</organism>
<gene>
    <name evidence="2" type="ORF">DPV98_05895</name>
</gene>
<feature type="transmembrane region" description="Helical" evidence="1">
    <location>
        <begin position="15"/>
        <end position="35"/>
    </location>
</feature>
<feature type="transmembrane region" description="Helical" evidence="1">
    <location>
        <begin position="114"/>
        <end position="133"/>
    </location>
</feature>
<keyword evidence="1" id="KW-0472">Membrane</keyword>
<sequence>MNQLIKELKQLREGLSKAIIILLKILVFIFTKFNLTHIPIIAKFLKLSHNTTGTLEQYLPKVDEKLKALRQENSKNRHFRVCIGIAFFFIGAVAGFSALFASNDNFFFQLFDGNVFYVLGFSIIFCIIGIHLCSRRYFCPVCYCEKAIVLDSKNTGSKSHYENWSIKHGNGWREEYSNKVGTTNYYRYLLKCTCCGHISEFNRKEFSRK</sequence>
<keyword evidence="1" id="KW-1133">Transmembrane helix</keyword>
<keyword evidence="1" id="KW-0812">Transmembrane</keyword>
<accession>A0A369ZDX8</accession>
<evidence type="ECO:0000256" key="1">
    <source>
        <dbReference type="SAM" id="Phobius"/>
    </source>
</evidence>
<reference evidence="2 3" key="1">
    <citation type="submission" date="2018-05" db="EMBL/GenBank/DDBJ databases">
        <title>Draft Genome Sequences for a Diverse set of 7 Haemophilus Species.</title>
        <authorList>
            <person name="Nichols M."/>
            <person name="Topaz N."/>
            <person name="Wang X."/>
            <person name="Wang X."/>
            <person name="Boxrud D."/>
        </authorList>
    </citation>
    <scope>NUCLEOTIDE SEQUENCE [LARGE SCALE GENOMIC DNA]</scope>
    <source>
        <strain evidence="2 3">C2010039593</strain>
    </source>
</reference>
<feature type="transmembrane region" description="Helical" evidence="1">
    <location>
        <begin position="79"/>
        <end position="102"/>
    </location>
</feature>
<comment type="caution">
    <text evidence="2">The sequence shown here is derived from an EMBL/GenBank/DDBJ whole genome shotgun (WGS) entry which is preliminary data.</text>
</comment>
<name>A0A369ZDX8_HAEPH</name>